<proteinExistence type="predicted"/>
<dbReference type="AlphaFoldDB" id="A0A0D9XBR4"/>
<evidence type="ECO:0000313" key="2">
    <source>
        <dbReference type="Proteomes" id="UP000032180"/>
    </source>
</evidence>
<organism evidence="1 2">
    <name type="scientific">Leersia perrieri</name>
    <dbReference type="NCBI Taxonomy" id="77586"/>
    <lineage>
        <taxon>Eukaryota</taxon>
        <taxon>Viridiplantae</taxon>
        <taxon>Streptophyta</taxon>
        <taxon>Embryophyta</taxon>
        <taxon>Tracheophyta</taxon>
        <taxon>Spermatophyta</taxon>
        <taxon>Magnoliopsida</taxon>
        <taxon>Liliopsida</taxon>
        <taxon>Poales</taxon>
        <taxon>Poaceae</taxon>
        <taxon>BOP clade</taxon>
        <taxon>Oryzoideae</taxon>
        <taxon>Oryzeae</taxon>
        <taxon>Oryzinae</taxon>
        <taxon>Leersia</taxon>
    </lineage>
</organism>
<dbReference type="PANTHER" id="PTHR34666:SF8">
    <property type="entry name" value="EXPRESSED PROTEIN"/>
    <property type="match status" value="1"/>
</dbReference>
<reference evidence="1 2" key="1">
    <citation type="submission" date="2012-08" db="EMBL/GenBank/DDBJ databases">
        <title>Oryza genome evolution.</title>
        <authorList>
            <person name="Wing R.A."/>
        </authorList>
    </citation>
    <scope>NUCLEOTIDE SEQUENCE</scope>
</reference>
<evidence type="ECO:0000313" key="1">
    <source>
        <dbReference type="EnsemblPlants" id="LPERR09G01800.1"/>
    </source>
</evidence>
<sequence>MEMLWEDFNKELARKQPVCPLSPVSMNAKDAWLFDAVDDDIAASGGGEQRRRVYSGSMVRWQRRWSLLLMLRLLKNLFLAKNKTNPRTAPI</sequence>
<reference evidence="2" key="2">
    <citation type="submission" date="2013-12" db="EMBL/GenBank/DDBJ databases">
        <authorList>
            <person name="Yu Y."/>
            <person name="Lee S."/>
            <person name="de Baynast K."/>
            <person name="Wissotski M."/>
            <person name="Liu L."/>
            <person name="Talag J."/>
            <person name="Goicoechea J."/>
            <person name="Angelova A."/>
            <person name="Jetty R."/>
            <person name="Kudrna D."/>
            <person name="Golser W."/>
            <person name="Rivera L."/>
            <person name="Zhang J."/>
            <person name="Wing R."/>
        </authorList>
    </citation>
    <scope>NUCLEOTIDE SEQUENCE</scope>
</reference>
<protein>
    <submittedName>
        <fullName evidence="1">Uncharacterized protein</fullName>
    </submittedName>
</protein>
<dbReference type="Gramene" id="LPERR09G01800.1">
    <property type="protein sequence ID" value="LPERR09G01800.1"/>
    <property type="gene ID" value="LPERR09G01800"/>
</dbReference>
<accession>A0A0D9XBR4</accession>
<dbReference type="Proteomes" id="UP000032180">
    <property type="component" value="Chromosome 9"/>
</dbReference>
<dbReference type="PANTHER" id="PTHR34666">
    <property type="entry name" value="EXPRESSED PROTEIN"/>
    <property type="match status" value="1"/>
</dbReference>
<dbReference type="HOGENOM" id="CLU_101952_0_0_1"/>
<keyword evidence="2" id="KW-1185">Reference proteome</keyword>
<reference evidence="1" key="3">
    <citation type="submission" date="2015-04" db="UniProtKB">
        <authorList>
            <consortium name="EnsemblPlants"/>
        </authorList>
    </citation>
    <scope>IDENTIFICATION</scope>
</reference>
<dbReference type="EnsemblPlants" id="LPERR09G01800.1">
    <property type="protein sequence ID" value="LPERR09G01800.1"/>
    <property type="gene ID" value="LPERR09G01800"/>
</dbReference>
<name>A0A0D9XBR4_9ORYZ</name>